<dbReference type="PANTHER" id="PTHR42930:SF3">
    <property type="entry name" value="PHOSPHATE-SPECIFIC TRANSPORT SYSTEM ACCESSORY PROTEIN PHOU"/>
    <property type="match status" value="1"/>
</dbReference>
<dbReference type="InterPro" id="IPR036390">
    <property type="entry name" value="WH_DNA-bd_sf"/>
</dbReference>
<feature type="domain" description="PhoU" evidence="2">
    <location>
        <begin position="188"/>
        <end position="275"/>
    </location>
</feature>
<proteinExistence type="predicted"/>
<dbReference type="Pfam" id="PF01895">
    <property type="entry name" value="PhoU"/>
    <property type="match status" value="2"/>
</dbReference>
<dbReference type="Pfam" id="PF13412">
    <property type="entry name" value="HTH_24"/>
    <property type="match status" value="1"/>
</dbReference>
<dbReference type="RefSeq" id="WP_116592501.1">
    <property type="nucleotide sequence ID" value="NZ_JBGUNC010000005.1"/>
</dbReference>
<dbReference type="SUPFAM" id="SSF46785">
    <property type="entry name" value="Winged helix' DNA-binding domain"/>
    <property type="match status" value="1"/>
</dbReference>
<evidence type="ECO:0000259" key="2">
    <source>
        <dbReference type="Pfam" id="PF01895"/>
    </source>
</evidence>
<dbReference type="AlphaFoldDB" id="A0A315XLR5"/>
<dbReference type="PANTHER" id="PTHR42930">
    <property type="entry name" value="PHOSPHATE-SPECIFIC TRANSPORT SYSTEM ACCESSORY PROTEIN PHOU"/>
    <property type="match status" value="1"/>
</dbReference>
<protein>
    <submittedName>
        <fullName evidence="3">Transcriptional regulator PhoU</fullName>
    </submittedName>
</protein>
<dbReference type="GO" id="GO:0045936">
    <property type="term" value="P:negative regulation of phosphate metabolic process"/>
    <property type="evidence" value="ECO:0007669"/>
    <property type="project" value="InterPro"/>
</dbReference>
<reference evidence="3 4" key="1">
    <citation type="submission" date="2017-03" db="EMBL/GenBank/DDBJ databases">
        <title>Genome sequence of Methanobrevibacter thaueri.</title>
        <authorList>
            <person name="Poehlein A."/>
            <person name="Seedorf H."/>
            <person name="Daniel R."/>
        </authorList>
    </citation>
    <scope>NUCLEOTIDE SEQUENCE [LARGE SCALE GENOMIC DNA]</scope>
    <source>
        <strain evidence="3 4">DSM 11995</strain>
    </source>
</reference>
<comment type="caution">
    <text evidence="3">The sequence shown here is derived from an EMBL/GenBank/DDBJ whole genome shotgun (WGS) entry which is preliminary data.</text>
</comment>
<dbReference type="Gene3D" id="1.10.10.10">
    <property type="entry name" value="Winged helix-like DNA-binding domain superfamily/Winged helix DNA-binding domain"/>
    <property type="match status" value="1"/>
</dbReference>
<organism evidence="3 4">
    <name type="scientific">Methanobrevibacter thaueri</name>
    <dbReference type="NCBI Taxonomy" id="190975"/>
    <lineage>
        <taxon>Archaea</taxon>
        <taxon>Methanobacteriati</taxon>
        <taxon>Methanobacteriota</taxon>
        <taxon>Methanomada group</taxon>
        <taxon>Methanobacteria</taxon>
        <taxon>Methanobacteriales</taxon>
        <taxon>Methanobacteriaceae</taxon>
        <taxon>Methanobrevibacter</taxon>
    </lineage>
</organism>
<dbReference type="Gene3D" id="1.20.58.220">
    <property type="entry name" value="Phosphate transport system protein phou homolog 2, domain 2"/>
    <property type="match status" value="2"/>
</dbReference>
<sequence length="294" mass="34052">MSKRDKTLKEILDLILYENPSTQDEIAERLGITRRYVTQLLQPLVKDGTIKRAYMIDLKNYEEIVESVGDYSNTRNTTGNVLINDMLANMAKHVHSQLETSFEAIVEYDKDMASKALEMDYATNNMVEKIRTSVETIVSINYNSEISKSLLYNEIAYDLERIGDYCGHIAKFVINDVYEVDENILKKLKKMYKTAQAMIRLAMKAFIEGKTELKDDLTELEETIHIMQSKAINLIATQMAESSFDEKERSNYFIYLFRVIKAFKRIGDISVEMMDVAVEFHDNIPRPTTPRSFR</sequence>
<keyword evidence="4" id="KW-1185">Reference proteome</keyword>
<dbReference type="InterPro" id="IPR038078">
    <property type="entry name" value="PhoU-like_sf"/>
</dbReference>
<evidence type="ECO:0000256" key="1">
    <source>
        <dbReference type="SAM" id="Coils"/>
    </source>
</evidence>
<dbReference type="CDD" id="cd00090">
    <property type="entry name" value="HTH_ARSR"/>
    <property type="match status" value="1"/>
</dbReference>
<dbReference type="InterPro" id="IPR026022">
    <property type="entry name" value="PhoU_dom"/>
</dbReference>
<dbReference type="GO" id="GO:0030643">
    <property type="term" value="P:intracellular phosphate ion homeostasis"/>
    <property type="evidence" value="ECO:0007669"/>
    <property type="project" value="InterPro"/>
</dbReference>
<dbReference type="InterPro" id="IPR011991">
    <property type="entry name" value="ArsR-like_HTH"/>
</dbReference>
<dbReference type="EMBL" id="MZGS01000026">
    <property type="protein sequence ID" value="PWB85542.1"/>
    <property type="molecule type" value="Genomic_DNA"/>
</dbReference>
<feature type="domain" description="PhoU" evidence="2">
    <location>
        <begin position="88"/>
        <end position="173"/>
    </location>
</feature>
<name>A0A315XLR5_9EURY</name>
<accession>A0A315XLR5</accession>
<dbReference type="OrthoDB" id="7738at2157"/>
<feature type="coiled-coil region" evidence="1">
    <location>
        <begin position="203"/>
        <end position="230"/>
    </location>
</feature>
<evidence type="ECO:0000313" key="3">
    <source>
        <dbReference type="EMBL" id="PWB85542.1"/>
    </source>
</evidence>
<dbReference type="InterPro" id="IPR028366">
    <property type="entry name" value="PhoU"/>
</dbReference>
<dbReference type="InterPro" id="IPR036388">
    <property type="entry name" value="WH-like_DNA-bd_sf"/>
</dbReference>
<dbReference type="Proteomes" id="UP000251717">
    <property type="component" value="Unassembled WGS sequence"/>
</dbReference>
<evidence type="ECO:0000313" key="4">
    <source>
        <dbReference type="Proteomes" id="UP000251717"/>
    </source>
</evidence>
<dbReference type="SUPFAM" id="SSF109755">
    <property type="entry name" value="PhoU-like"/>
    <property type="match status" value="1"/>
</dbReference>
<keyword evidence="1" id="KW-0175">Coiled coil</keyword>
<gene>
    <name evidence="3" type="ORF">MBBTH_15770</name>
</gene>